<evidence type="ECO:0008006" key="3">
    <source>
        <dbReference type="Google" id="ProtNLM"/>
    </source>
</evidence>
<evidence type="ECO:0000313" key="2">
    <source>
        <dbReference type="Proteomes" id="UP000188627"/>
    </source>
</evidence>
<gene>
    <name evidence="1" type="ORF">BZG74_09445</name>
</gene>
<organism evidence="1 2">
    <name type="scientific">Salinivibrio sharmensis</name>
    <dbReference type="NCBI Taxonomy" id="390883"/>
    <lineage>
        <taxon>Bacteria</taxon>
        <taxon>Pseudomonadati</taxon>
        <taxon>Pseudomonadota</taxon>
        <taxon>Gammaproteobacteria</taxon>
        <taxon>Vibrionales</taxon>
        <taxon>Vibrionaceae</taxon>
        <taxon>Salinivibrio</taxon>
    </lineage>
</organism>
<proteinExistence type="predicted"/>
<dbReference type="EMBL" id="MUFC01000008">
    <property type="protein sequence ID" value="OOE88183.1"/>
    <property type="molecule type" value="Genomic_DNA"/>
</dbReference>
<evidence type="ECO:0000313" key="1">
    <source>
        <dbReference type="EMBL" id="OOE88183.1"/>
    </source>
</evidence>
<reference evidence="2" key="1">
    <citation type="submission" date="2017-01" db="EMBL/GenBank/DDBJ databases">
        <title>Draft genome of the species Salinivibrio sharmensis.</title>
        <authorList>
            <person name="Lopez-Hermoso C."/>
            <person name="De La Haba R."/>
            <person name="Sanchez-Porro C."/>
            <person name="Ventosa A."/>
        </authorList>
    </citation>
    <scope>NUCLEOTIDE SEQUENCE [LARGE SCALE GENOMIC DNA]</scope>
    <source>
        <strain evidence="2">CBH463</strain>
    </source>
</reference>
<name>A0ABX3KGB5_9GAMM</name>
<accession>A0ABX3KGB5</accession>
<sequence>MDCRPIALFGGACTLGATIAYQLAAKGYTPIIIDHNQKAALDIVAHDPRVRFKEAPVFTPGTLHVTLDQCTMQLSPFIGAVIVSELGHAYIQLLGVDGLDSFCQMGARCVVIDTNSHLASAPVNDKLATNRLQRINSISFWSDHNINTDVETLPSRKKSEVLSPLVCFLLDDESNSINNQEFIIKL</sequence>
<protein>
    <recommendedName>
        <fullName evidence="3">THIF-type NAD/FAD binding fold domain-containing protein</fullName>
    </recommendedName>
</protein>
<keyword evidence="2" id="KW-1185">Reference proteome</keyword>
<dbReference type="Proteomes" id="UP000188627">
    <property type="component" value="Unassembled WGS sequence"/>
</dbReference>
<comment type="caution">
    <text evidence="1">The sequence shown here is derived from an EMBL/GenBank/DDBJ whole genome shotgun (WGS) entry which is preliminary data.</text>
</comment>
<dbReference type="RefSeq" id="WP_077772365.1">
    <property type="nucleotide sequence ID" value="NZ_MUFC01000008.1"/>
</dbReference>